<reference evidence="2 3" key="1">
    <citation type="journal article" date="2019" name="Sci. Rep.">
        <title>Orb-weaving spider Araneus ventricosus genome elucidates the spidroin gene catalogue.</title>
        <authorList>
            <person name="Kono N."/>
            <person name="Nakamura H."/>
            <person name="Ohtoshi R."/>
            <person name="Moran D.A.P."/>
            <person name="Shinohara A."/>
            <person name="Yoshida Y."/>
            <person name="Fujiwara M."/>
            <person name="Mori M."/>
            <person name="Tomita M."/>
            <person name="Arakawa K."/>
        </authorList>
    </citation>
    <scope>NUCLEOTIDE SEQUENCE [LARGE SCALE GENOMIC DNA]</scope>
</reference>
<feature type="transmembrane region" description="Helical" evidence="1">
    <location>
        <begin position="373"/>
        <end position="398"/>
    </location>
</feature>
<keyword evidence="3" id="KW-1185">Reference proteome</keyword>
<dbReference type="OrthoDB" id="6469072at2759"/>
<accession>A0A4Y2M258</accession>
<protein>
    <submittedName>
        <fullName evidence="2">Uncharacterized protein</fullName>
    </submittedName>
</protein>
<evidence type="ECO:0000313" key="2">
    <source>
        <dbReference type="EMBL" id="GBN20513.1"/>
    </source>
</evidence>
<dbReference type="Proteomes" id="UP000499080">
    <property type="component" value="Unassembled WGS sequence"/>
</dbReference>
<evidence type="ECO:0000313" key="3">
    <source>
        <dbReference type="Proteomes" id="UP000499080"/>
    </source>
</evidence>
<dbReference type="AlphaFoldDB" id="A0A4Y2M258"/>
<sequence>MYQTKVTAKQGWPFWLDIYGQTAPRKWRGSTDGCSCNFHPIHLGGSFEEVPCKPHYHSLRPPRTAAPTPPPTVAVRLLRNKQCCKFFAGTGHSSGVEPVGWTGGPGPSVKNLICNRLASIGNMALRAVDGDLMLEDKVKFFKEKLNGLHDIFRRISEKKSTNAQDNDEFSNYKADILMLYVEAVSSLVPEKNLESEQTSSMMDLFNELKNEFAAFRKDIYSKVDSVSKPICPTDDTIQNEEPRSSLQQEIIETELKSEISTNTSVAQNSLAIPEEPGTTVNDITNFLAPLNLKFLQCHRLKTKYQSYASFHIEVYENDLQQLLDSTVWPEGCLIVEFYGKLRKDQISQEVIPGSDSNHPSCLDLSTNTDRFEMALFAFIKTLVVYAPKLLSSIVLWLLRNML</sequence>
<keyword evidence="1" id="KW-1133">Transmembrane helix</keyword>
<comment type="caution">
    <text evidence="2">The sequence shown here is derived from an EMBL/GenBank/DDBJ whole genome shotgun (WGS) entry which is preliminary data.</text>
</comment>
<proteinExistence type="predicted"/>
<name>A0A4Y2M258_ARAVE</name>
<gene>
    <name evidence="2" type="ORF">AVEN_169954_1</name>
</gene>
<keyword evidence="1" id="KW-0472">Membrane</keyword>
<dbReference type="EMBL" id="BGPR01006629">
    <property type="protein sequence ID" value="GBN20513.1"/>
    <property type="molecule type" value="Genomic_DNA"/>
</dbReference>
<evidence type="ECO:0000256" key="1">
    <source>
        <dbReference type="SAM" id="Phobius"/>
    </source>
</evidence>
<organism evidence="2 3">
    <name type="scientific">Araneus ventricosus</name>
    <name type="common">Orbweaver spider</name>
    <name type="synonym">Epeira ventricosa</name>
    <dbReference type="NCBI Taxonomy" id="182803"/>
    <lineage>
        <taxon>Eukaryota</taxon>
        <taxon>Metazoa</taxon>
        <taxon>Ecdysozoa</taxon>
        <taxon>Arthropoda</taxon>
        <taxon>Chelicerata</taxon>
        <taxon>Arachnida</taxon>
        <taxon>Araneae</taxon>
        <taxon>Araneomorphae</taxon>
        <taxon>Entelegynae</taxon>
        <taxon>Araneoidea</taxon>
        <taxon>Araneidae</taxon>
        <taxon>Araneus</taxon>
    </lineage>
</organism>
<keyword evidence="1" id="KW-0812">Transmembrane</keyword>